<reference evidence="2 3" key="1">
    <citation type="submission" date="2019-02" db="EMBL/GenBank/DDBJ databases">
        <title>Deep-cultivation of Planctomycetes and their phenomic and genomic characterization uncovers novel biology.</title>
        <authorList>
            <person name="Wiegand S."/>
            <person name="Jogler M."/>
            <person name="Boedeker C."/>
            <person name="Pinto D."/>
            <person name="Vollmers J."/>
            <person name="Rivas-Marin E."/>
            <person name="Kohn T."/>
            <person name="Peeters S.H."/>
            <person name="Heuer A."/>
            <person name="Rast P."/>
            <person name="Oberbeckmann S."/>
            <person name="Bunk B."/>
            <person name="Jeske O."/>
            <person name="Meyerdierks A."/>
            <person name="Storesund J.E."/>
            <person name="Kallscheuer N."/>
            <person name="Luecker S."/>
            <person name="Lage O.M."/>
            <person name="Pohl T."/>
            <person name="Merkel B.J."/>
            <person name="Hornburger P."/>
            <person name="Mueller R.-W."/>
            <person name="Bruemmer F."/>
            <person name="Labrenz M."/>
            <person name="Spormann A.M."/>
            <person name="Op Den Camp H."/>
            <person name="Overmann J."/>
            <person name="Amann R."/>
            <person name="Jetten M.S.M."/>
            <person name="Mascher T."/>
            <person name="Medema M.H."/>
            <person name="Devos D.P."/>
            <person name="Kaster A.-K."/>
            <person name="Ovreas L."/>
            <person name="Rohde M."/>
            <person name="Galperin M.Y."/>
            <person name="Jogler C."/>
        </authorList>
    </citation>
    <scope>NUCLEOTIDE SEQUENCE [LARGE SCALE GENOMIC DNA]</scope>
    <source>
        <strain evidence="2 3">Pla144</strain>
    </source>
</reference>
<accession>A0A5C6CXI8</accession>
<comment type="caution">
    <text evidence="2">The sequence shown here is derived from an EMBL/GenBank/DDBJ whole genome shotgun (WGS) entry which is preliminary data.</text>
</comment>
<sequence>MTSLSSGWSTSGAPSSLLSCALFLLVVMAIFVGCSLPIAFWIGNTAWLSLLTAASICFAAGLAALVISYQFSLAGQNLAGMLLAMGCRLVPPLMVCLWLALNKNQANHNSFVGFLIASYLVSLAAETFLSVQMIDSLPSKPASH</sequence>
<dbReference type="Proteomes" id="UP000318437">
    <property type="component" value="Unassembled WGS sequence"/>
</dbReference>
<evidence type="ECO:0000313" key="3">
    <source>
        <dbReference type="Proteomes" id="UP000318437"/>
    </source>
</evidence>
<dbReference type="OrthoDB" id="9846216at2"/>
<name>A0A5C6CXI8_9BACT</name>
<evidence type="ECO:0000313" key="2">
    <source>
        <dbReference type="EMBL" id="TWU27349.1"/>
    </source>
</evidence>
<dbReference type="RefSeq" id="WP_146450567.1">
    <property type="nucleotide sequence ID" value="NZ_SJPS01000003.1"/>
</dbReference>
<keyword evidence="1" id="KW-0812">Transmembrane</keyword>
<feature type="transmembrane region" description="Helical" evidence="1">
    <location>
        <begin position="112"/>
        <end position="134"/>
    </location>
</feature>
<feature type="transmembrane region" description="Helical" evidence="1">
    <location>
        <begin position="78"/>
        <end position="100"/>
    </location>
</feature>
<keyword evidence="1" id="KW-1133">Transmembrane helix</keyword>
<keyword evidence="1" id="KW-0472">Membrane</keyword>
<organism evidence="2 3">
    <name type="scientific">Bythopirellula polymerisocia</name>
    <dbReference type="NCBI Taxonomy" id="2528003"/>
    <lineage>
        <taxon>Bacteria</taxon>
        <taxon>Pseudomonadati</taxon>
        <taxon>Planctomycetota</taxon>
        <taxon>Planctomycetia</taxon>
        <taxon>Pirellulales</taxon>
        <taxon>Lacipirellulaceae</taxon>
        <taxon>Bythopirellula</taxon>
    </lineage>
</organism>
<feature type="transmembrane region" description="Helical" evidence="1">
    <location>
        <begin position="47"/>
        <end position="72"/>
    </location>
</feature>
<proteinExistence type="predicted"/>
<dbReference type="AlphaFoldDB" id="A0A5C6CXI8"/>
<keyword evidence="3" id="KW-1185">Reference proteome</keyword>
<gene>
    <name evidence="2" type="ORF">Pla144_21210</name>
</gene>
<dbReference type="EMBL" id="SJPS01000003">
    <property type="protein sequence ID" value="TWU27349.1"/>
    <property type="molecule type" value="Genomic_DNA"/>
</dbReference>
<protein>
    <submittedName>
        <fullName evidence="2">Uncharacterized protein</fullName>
    </submittedName>
</protein>
<feature type="transmembrane region" description="Helical" evidence="1">
    <location>
        <begin position="16"/>
        <end position="40"/>
    </location>
</feature>
<evidence type="ECO:0000256" key="1">
    <source>
        <dbReference type="SAM" id="Phobius"/>
    </source>
</evidence>